<dbReference type="SMART" id="SM01130">
    <property type="entry name" value="DHDPS"/>
    <property type="match status" value="1"/>
</dbReference>
<dbReference type="AlphaFoldDB" id="A0A132PT98"/>
<dbReference type="InterPro" id="IPR013785">
    <property type="entry name" value="Aldolase_TIM"/>
</dbReference>
<dbReference type="GO" id="GO:0008840">
    <property type="term" value="F:4-hydroxy-tetrahydrodipicolinate synthase activity"/>
    <property type="evidence" value="ECO:0007669"/>
    <property type="project" value="TreeGrafter"/>
</dbReference>
<dbReference type="InterPro" id="IPR020625">
    <property type="entry name" value="Schiff_base-form_aldolases_AS"/>
</dbReference>
<gene>
    <name evidence="7" type="ORF">AFM11_04650</name>
</gene>
<dbReference type="STRING" id="59750.AWC31_20495"/>
<comment type="similarity">
    <text evidence="1 4">Belongs to the DapA family.</text>
</comment>
<dbReference type="Gene3D" id="3.20.20.70">
    <property type="entry name" value="Aldolase class I"/>
    <property type="match status" value="1"/>
</dbReference>
<accession>A0A132PT98</accession>
<dbReference type="GO" id="GO:0044281">
    <property type="term" value="P:small molecule metabolic process"/>
    <property type="evidence" value="ECO:0007669"/>
    <property type="project" value="UniProtKB-ARBA"/>
</dbReference>
<evidence type="ECO:0000256" key="6">
    <source>
        <dbReference type="PIRSR" id="PIRSR001365-2"/>
    </source>
</evidence>
<comment type="caution">
    <text evidence="7">The sequence shown here is derived from an EMBL/GenBank/DDBJ whole genome shotgun (WGS) entry which is preliminary data.</text>
</comment>
<dbReference type="PROSITE" id="PS00666">
    <property type="entry name" value="DHDPS_2"/>
    <property type="match status" value="1"/>
</dbReference>
<evidence type="ECO:0000256" key="5">
    <source>
        <dbReference type="PIRSR" id="PIRSR001365-1"/>
    </source>
</evidence>
<name>A0A132PT98_9MYCO</name>
<evidence type="ECO:0000256" key="1">
    <source>
        <dbReference type="ARBA" id="ARBA00007592"/>
    </source>
</evidence>
<keyword evidence="8" id="KW-1185">Reference proteome</keyword>
<reference evidence="7 8" key="1">
    <citation type="submission" date="2015-07" db="EMBL/GenBank/DDBJ databases">
        <title>A draft genome sequence of Mycobacterium wolinskyi.</title>
        <authorList>
            <person name="de Man T.J."/>
            <person name="Perry K.A."/>
            <person name="Coulliette A.D."/>
            <person name="Jensen B."/>
            <person name="Toney N.C."/>
            <person name="Limbago B.M."/>
            <person name="Noble-Wang J."/>
        </authorList>
    </citation>
    <scope>NUCLEOTIDE SEQUENCE [LARGE SCALE GENOMIC DNA]</scope>
    <source>
        <strain evidence="7 8">CDC_01</strain>
    </source>
</reference>
<dbReference type="PANTHER" id="PTHR12128">
    <property type="entry name" value="DIHYDRODIPICOLINATE SYNTHASE"/>
    <property type="match status" value="1"/>
</dbReference>
<dbReference type="Pfam" id="PF00701">
    <property type="entry name" value="DHDPS"/>
    <property type="match status" value="1"/>
</dbReference>
<dbReference type="SUPFAM" id="SSF51569">
    <property type="entry name" value="Aldolase"/>
    <property type="match status" value="1"/>
</dbReference>
<proteinExistence type="inferred from homology"/>
<evidence type="ECO:0000256" key="3">
    <source>
        <dbReference type="ARBA" id="ARBA00023270"/>
    </source>
</evidence>
<keyword evidence="2 4" id="KW-0456">Lyase</keyword>
<keyword evidence="3" id="KW-0704">Schiff base</keyword>
<dbReference type="InterPro" id="IPR002220">
    <property type="entry name" value="DapA-like"/>
</dbReference>
<dbReference type="PRINTS" id="PR00146">
    <property type="entry name" value="DHPICSNTHASE"/>
</dbReference>
<dbReference type="RefSeq" id="WP_067844582.1">
    <property type="nucleotide sequence ID" value="NZ_LGTW01000002.1"/>
</dbReference>
<dbReference type="Proteomes" id="UP000070612">
    <property type="component" value="Unassembled WGS sequence"/>
</dbReference>
<feature type="binding site" evidence="6">
    <location>
        <position position="211"/>
    </location>
    <ligand>
        <name>pyruvate</name>
        <dbReference type="ChEBI" id="CHEBI:15361"/>
    </ligand>
</feature>
<evidence type="ECO:0000313" key="8">
    <source>
        <dbReference type="Proteomes" id="UP000070612"/>
    </source>
</evidence>
<feature type="active site" description="Proton donor/acceptor" evidence="5">
    <location>
        <position position="138"/>
    </location>
</feature>
<dbReference type="EMBL" id="LGTW01000002">
    <property type="protein sequence ID" value="KWX25535.1"/>
    <property type="molecule type" value="Genomic_DNA"/>
</dbReference>
<dbReference type="PIRSF" id="PIRSF001365">
    <property type="entry name" value="DHDPS"/>
    <property type="match status" value="1"/>
</dbReference>
<dbReference type="PANTHER" id="PTHR12128:SF66">
    <property type="entry name" value="4-HYDROXY-2-OXOGLUTARATE ALDOLASE, MITOCHONDRIAL"/>
    <property type="match status" value="1"/>
</dbReference>
<dbReference type="CDD" id="cd00408">
    <property type="entry name" value="DHDPS-like"/>
    <property type="match status" value="1"/>
</dbReference>
<evidence type="ECO:0000313" key="7">
    <source>
        <dbReference type="EMBL" id="KWX25535.1"/>
    </source>
</evidence>
<evidence type="ECO:0000256" key="4">
    <source>
        <dbReference type="PIRNR" id="PIRNR001365"/>
    </source>
</evidence>
<organism evidence="7 8">
    <name type="scientific">Mycolicibacterium wolinskyi</name>
    <dbReference type="NCBI Taxonomy" id="59750"/>
    <lineage>
        <taxon>Bacteria</taxon>
        <taxon>Bacillati</taxon>
        <taxon>Actinomycetota</taxon>
        <taxon>Actinomycetes</taxon>
        <taxon>Mycobacteriales</taxon>
        <taxon>Mycobacteriaceae</taxon>
        <taxon>Mycolicibacterium</taxon>
    </lineage>
</organism>
<evidence type="ECO:0000256" key="2">
    <source>
        <dbReference type="ARBA" id="ARBA00023239"/>
    </source>
</evidence>
<feature type="binding site" evidence="6">
    <location>
        <position position="50"/>
    </location>
    <ligand>
        <name>pyruvate</name>
        <dbReference type="ChEBI" id="CHEBI:15361"/>
    </ligand>
</feature>
<dbReference type="PATRIC" id="fig|59750.3.peg.2809"/>
<protein>
    <submittedName>
        <fullName evidence="7">Glucose dehydrogenase</fullName>
    </submittedName>
</protein>
<sequence>MSTAGKLTGVIPPVVTPLTDDRRLDIASFERVINRLITAGVNGLFVLGSTGEVAFCTDSLRAQIIEEAARIIDGRVPLLAGVIDTQTPRMLDHVAAATAAGVDAVVATAPFYAVTHAEQIRRHFEILGDRSPVPVYAYDIPVAVHTKLDPGMLVDLGRAGAIAGVKDSSGDDISFRRLCLKNRAAGEPLTLLTGHEFVVDGAYLSGAHGSVPGLSNVDPDGYVRLHRAFLAGDWTTMRQEQDRLAALMEICLSAKAVTGWGAGVGAFKTALMLQGIISTNQVPEPFDALSGDDVDAVRAILAAVGPREPLPAGRR</sequence>
<feature type="active site" description="Schiff-base intermediate with substrate" evidence="5">
    <location>
        <position position="166"/>
    </location>
</feature>